<keyword evidence="2" id="KW-0472">Membrane</keyword>
<dbReference type="AlphaFoldDB" id="A0A0H2LY66"/>
<name>A0A0H2LY66_VARPD</name>
<evidence type="ECO:0000313" key="3">
    <source>
        <dbReference type="EMBL" id="KLN54716.1"/>
    </source>
</evidence>
<dbReference type="EMBL" id="JZWI01000021">
    <property type="protein sequence ID" value="KLN54716.1"/>
    <property type="molecule type" value="Genomic_DNA"/>
</dbReference>
<dbReference type="Proteomes" id="UP000035170">
    <property type="component" value="Unassembled WGS sequence"/>
</dbReference>
<gene>
    <name evidence="3" type="ORF">VPARA_40200</name>
</gene>
<protein>
    <submittedName>
        <fullName evidence="3">Uncharacterized protein</fullName>
    </submittedName>
</protein>
<comment type="caution">
    <text evidence="3">The sequence shown here is derived from an EMBL/GenBank/DDBJ whole genome shotgun (WGS) entry which is preliminary data.</text>
</comment>
<dbReference type="RefSeq" id="WP_196305719.1">
    <property type="nucleotide sequence ID" value="NZ_JZWI01000021.1"/>
</dbReference>
<feature type="transmembrane region" description="Helical" evidence="2">
    <location>
        <begin position="108"/>
        <end position="127"/>
    </location>
</feature>
<reference evidence="3 4" key="1">
    <citation type="submission" date="2015-03" db="EMBL/GenBank/DDBJ databases">
        <title>Genome sequence of Variovorax paradoxus TBEA6.</title>
        <authorList>
            <person name="Poehlein A."/>
            <person name="Schuldes J."/>
            <person name="Wuebbeler J.H."/>
            <person name="Hiessl S."/>
            <person name="Steinbuechel A."/>
            <person name="Daniel R."/>
        </authorList>
    </citation>
    <scope>NUCLEOTIDE SEQUENCE [LARGE SCALE GENOMIC DNA]</scope>
    <source>
        <strain evidence="3 4">TBEA6</strain>
    </source>
</reference>
<feature type="compositionally biased region" description="Polar residues" evidence="1">
    <location>
        <begin position="1"/>
        <end position="19"/>
    </location>
</feature>
<feature type="transmembrane region" description="Helical" evidence="2">
    <location>
        <begin position="55"/>
        <end position="72"/>
    </location>
</feature>
<keyword evidence="4" id="KW-1185">Reference proteome</keyword>
<proteinExistence type="predicted"/>
<evidence type="ECO:0000256" key="2">
    <source>
        <dbReference type="SAM" id="Phobius"/>
    </source>
</evidence>
<keyword evidence="2" id="KW-1133">Transmembrane helix</keyword>
<feature type="region of interest" description="Disordered" evidence="1">
    <location>
        <begin position="1"/>
        <end position="22"/>
    </location>
</feature>
<feature type="transmembrane region" description="Helical" evidence="2">
    <location>
        <begin position="147"/>
        <end position="173"/>
    </location>
</feature>
<dbReference type="PATRIC" id="fig|34073.19.peg.4116"/>
<keyword evidence="2" id="KW-0812">Transmembrane</keyword>
<evidence type="ECO:0000313" key="4">
    <source>
        <dbReference type="Proteomes" id="UP000035170"/>
    </source>
</evidence>
<sequence length="184" mass="20351">MFSSTPTDHQHLIDTSSEPRLSDTWHSQESEIQWLRSKVLSLQLQLAGRPKPPKLTEWTAAVLGVVGAILLSTNFHPGWGFAWFLASNAVWIKYALRARAFGLLAQQAAFTITSLCGLWVWWLGALFMESDLVGLLARIAGKIDWSLVGWVALGLQIVGLFLLIVCTGSGVLAHRLGEERETQL</sequence>
<organism evidence="3 4">
    <name type="scientific">Variovorax paradoxus</name>
    <dbReference type="NCBI Taxonomy" id="34073"/>
    <lineage>
        <taxon>Bacteria</taxon>
        <taxon>Pseudomonadati</taxon>
        <taxon>Pseudomonadota</taxon>
        <taxon>Betaproteobacteria</taxon>
        <taxon>Burkholderiales</taxon>
        <taxon>Comamonadaceae</taxon>
        <taxon>Variovorax</taxon>
    </lineage>
</organism>
<evidence type="ECO:0000256" key="1">
    <source>
        <dbReference type="SAM" id="MobiDB-lite"/>
    </source>
</evidence>
<accession>A0A0H2LY66</accession>